<dbReference type="Proteomes" id="UP001595699">
    <property type="component" value="Unassembled WGS sequence"/>
</dbReference>
<keyword evidence="3" id="KW-1185">Reference proteome</keyword>
<accession>A0ABV7Y9K4</accession>
<reference evidence="3" key="1">
    <citation type="journal article" date="2019" name="Int. J. Syst. Evol. Microbiol.">
        <title>The Global Catalogue of Microorganisms (GCM) 10K type strain sequencing project: providing services to taxonomists for standard genome sequencing and annotation.</title>
        <authorList>
            <consortium name="The Broad Institute Genomics Platform"/>
            <consortium name="The Broad Institute Genome Sequencing Center for Infectious Disease"/>
            <person name="Wu L."/>
            <person name="Ma J."/>
        </authorList>
    </citation>
    <scope>NUCLEOTIDE SEQUENCE [LARGE SCALE GENOMIC DNA]</scope>
    <source>
        <strain evidence="3">CGMCC 4.7241</strain>
    </source>
</reference>
<dbReference type="RefSeq" id="WP_205120544.1">
    <property type="nucleotide sequence ID" value="NZ_JAFBCM010000001.1"/>
</dbReference>
<evidence type="ECO:0000313" key="2">
    <source>
        <dbReference type="EMBL" id="MFC3761996.1"/>
    </source>
</evidence>
<evidence type="ECO:0008006" key="4">
    <source>
        <dbReference type="Google" id="ProtNLM"/>
    </source>
</evidence>
<protein>
    <recommendedName>
        <fullName evidence="4">Major facilitator superfamily (MFS) profile domain-containing protein</fullName>
    </recommendedName>
</protein>
<proteinExistence type="predicted"/>
<dbReference type="EMBL" id="JBHRZH010000012">
    <property type="protein sequence ID" value="MFC3761996.1"/>
    <property type="molecule type" value="Genomic_DNA"/>
</dbReference>
<gene>
    <name evidence="2" type="ORF">ACFOUW_14230</name>
</gene>
<feature type="transmembrane region" description="Helical" evidence="1">
    <location>
        <begin position="7"/>
        <end position="29"/>
    </location>
</feature>
<keyword evidence="1" id="KW-0472">Membrane</keyword>
<feature type="transmembrane region" description="Helical" evidence="1">
    <location>
        <begin position="100"/>
        <end position="120"/>
    </location>
</feature>
<comment type="caution">
    <text evidence="2">The sequence shown here is derived from an EMBL/GenBank/DDBJ whole genome shotgun (WGS) entry which is preliminary data.</text>
</comment>
<organism evidence="2 3">
    <name type="scientific">Tenggerimyces flavus</name>
    <dbReference type="NCBI Taxonomy" id="1708749"/>
    <lineage>
        <taxon>Bacteria</taxon>
        <taxon>Bacillati</taxon>
        <taxon>Actinomycetota</taxon>
        <taxon>Actinomycetes</taxon>
        <taxon>Propionibacteriales</taxon>
        <taxon>Nocardioidaceae</taxon>
        <taxon>Tenggerimyces</taxon>
    </lineage>
</organism>
<feature type="transmembrane region" description="Helical" evidence="1">
    <location>
        <begin position="41"/>
        <end position="61"/>
    </location>
</feature>
<keyword evidence="1" id="KW-1133">Transmembrane helix</keyword>
<name>A0ABV7Y9K4_9ACTN</name>
<evidence type="ECO:0000313" key="3">
    <source>
        <dbReference type="Proteomes" id="UP001595699"/>
    </source>
</evidence>
<keyword evidence="1" id="KW-0812">Transmembrane</keyword>
<feature type="transmembrane region" description="Helical" evidence="1">
    <location>
        <begin position="68"/>
        <end position="94"/>
    </location>
</feature>
<sequence length="134" mass="12825">MRHAAIPAALTVVSGVAIFAGSLLPWATIGEFGGMSGVGGYGTITLALGAAVVACAVGVFLGYPVLRWVALGCAVLAGLVALVTLFQVVSVALAGIGAPGIGLFVVIGGAILGTVGAATVRTSAPNLGQHGTAG</sequence>
<evidence type="ECO:0000256" key="1">
    <source>
        <dbReference type="SAM" id="Phobius"/>
    </source>
</evidence>